<dbReference type="Proteomes" id="UP000492820">
    <property type="component" value="Unassembled WGS sequence"/>
</dbReference>
<dbReference type="EMBL" id="LK028578">
    <property type="protein sequence ID" value="CDS18372.1"/>
    <property type="molecule type" value="Genomic_DNA"/>
</dbReference>
<dbReference type="WBParaSite" id="EgrG_000615000">
    <property type="protein sequence ID" value="EgrG_000615000"/>
    <property type="gene ID" value="EgrG_000615000"/>
</dbReference>
<evidence type="ECO:0000256" key="2">
    <source>
        <dbReference type="ARBA" id="ARBA00022771"/>
    </source>
</evidence>
<evidence type="ECO:0000313" key="8">
    <source>
        <dbReference type="Proteomes" id="UP000492820"/>
    </source>
</evidence>
<dbReference type="Pfam" id="PF00641">
    <property type="entry name" value="Zn_ribbon_RanBP"/>
    <property type="match status" value="1"/>
</dbReference>
<keyword evidence="1" id="KW-0479">Metal-binding</keyword>
<keyword evidence="3" id="KW-0862">Zinc</keyword>
<reference evidence="7" key="2">
    <citation type="submission" date="2014-06" db="EMBL/GenBank/DDBJ databases">
        <authorList>
            <person name="Aslett M."/>
        </authorList>
    </citation>
    <scope>NUCLEOTIDE SEQUENCE</scope>
</reference>
<evidence type="ECO:0000256" key="3">
    <source>
        <dbReference type="ARBA" id="ARBA00022833"/>
    </source>
</evidence>
<reference evidence="7 8" key="1">
    <citation type="journal article" date="2013" name="Nature">
        <title>The genomes of four tapeworm species reveal adaptations to parasitism.</title>
        <authorList>
            <person name="Tsai I.J."/>
            <person name="Zarowiecki M."/>
            <person name="Holroyd N."/>
            <person name="Garciarrubio A."/>
            <person name="Sanchez-Flores A."/>
            <person name="Brooks K.L."/>
            <person name="Tracey A."/>
            <person name="Bobes R.J."/>
            <person name="Fragoso G."/>
            <person name="Sciutto E."/>
            <person name="Aslett M."/>
            <person name="Beasley H."/>
            <person name="Bennett H.M."/>
            <person name="Cai J."/>
            <person name="Camicia F."/>
            <person name="Clark R."/>
            <person name="Cucher M."/>
            <person name="De Silva N."/>
            <person name="Day T.A."/>
            <person name="Deplazes P."/>
            <person name="Estrada K."/>
            <person name="Fernandez C."/>
            <person name="Holland P.W."/>
            <person name="Hou J."/>
            <person name="Hu S."/>
            <person name="Huckvale T."/>
            <person name="Hung S.S."/>
            <person name="Kamenetzky L."/>
            <person name="Keane J.A."/>
            <person name="Kiss F."/>
            <person name="Koziol U."/>
            <person name="Lambert O."/>
            <person name="Liu K."/>
            <person name="Luo X."/>
            <person name="Luo Y."/>
            <person name="Macchiaroli N."/>
            <person name="Nichol S."/>
            <person name="Paps J."/>
            <person name="Parkinson J."/>
            <person name="Pouchkina-Stantcheva N."/>
            <person name="Riddiford N."/>
            <person name="Rosenzvit M."/>
            <person name="Salinas G."/>
            <person name="Wasmuth J.D."/>
            <person name="Zamanian M."/>
            <person name="Zheng Y."/>
            <person name="Cai X."/>
            <person name="Soberon X."/>
            <person name="Olson P.D."/>
            <person name="Laclette J.P."/>
            <person name="Brehm K."/>
            <person name="Berriman M."/>
            <person name="Garciarrubio A."/>
            <person name="Bobes R.J."/>
            <person name="Fragoso G."/>
            <person name="Sanchez-Flores A."/>
            <person name="Estrada K."/>
            <person name="Cevallos M.A."/>
            <person name="Morett E."/>
            <person name="Gonzalez V."/>
            <person name="Portillo T."/>
            <person name="Ochoa-Leyva A."/>
            <person name="Jose M.V."/>
            <person name="Sciutto E."/>
            <person name="Landa A."/>
            <person name="Jimenez L."/>
            <person name="Valdes V."/>
            <person name="Carrero J.C."/>
            <person name="Larralde C."/>
            <person name="Morales-Montor J."/>
            <person name="Limon-Lason J."/>
            <person name="Soberon X."/>
            <person name="Laclette J.P."/>
        </authorList>
    </citation>
    <scope>NUCLEOTIDE SEQUENCE [LARGE SCALE GENOMIC DNA]</scope>
</reference>
<evidence type="ECO:0000256" key="1">
    <source>
        <dbReference type="ARBA" id="ARBA00022723"/>
    </source>
</evidence>
<dbReference type="PANTHER" id="PTHR46622:SF1">
    <property type="entry name" value="DNA-DEPENDENT METALLOPROTEASE WSS1"/>
    <property type="match status" value="1"/>
</dbReference>
<dbReference type="Gene3D" id="4.10.1060.10">
    <property type="entry name" value="Zinc finger, RanBP2-type"/>
    <property type="match status" value="5"/>
</dbReference>
<dbReference type="SUPFAM" id="SSF90209">
    <property type="entry name" value="Ran binding protein zinc finger-like"/>
    <property type="match status" value="3"/>
</dbReference>
<dbReference type="GO" id="GO:0006281">
    <property type="term" value="P:DNA repair"/>
    <property type="evidence" value="ECO:0007669"/>
    <property type="project" value="TreeGrafter"/>
</dbReference>
<evidence type="ECO:0000259" key="6">
    <source>
        <dbReference type="PROSITE" id="PS50199"/>
    </source>
</evidence>
<dbReference type="AlphaFoldDB" id="A0A068WIW0"/>
<dbReference type="InterPro" id="IPR001876">
    <property type="entry name" value="Znf_RanBP2"/>
</dbReference>
<feature type="domain" description="RanBP2-type" evidence="6">
    <location>
        <begin position="780"/>
        <end position="809"/>
    </location>
</feature>
<reference evidence="9" key="3">
    <citation type="submission" date="2020-10" db="UniProtKB">
        <authorList>
            <consortium name="WormBaseParasite"/>
        </authorList>
    </citation>
    <scope>IDENTIFICATION</scope>
</reference>
<dbReference type="GO" id="GO:0005634">
    <property type="term" value="C:nucleus"/>
    <property type="evidence" value="ECO:0007669"/>
    <property type="project" value="TreeGrafter"/>
</dbReference>
<feature type="domain" description="RanBP2-type" evidence="6">
    <location>
        <begin position="682"/>
        <end position="711"/>
    </location>
</feature>
<evidence type="ECO:0000256" key="4">
    <source>
        <dbReference type="PROSITE-ProRule" id="PRU00322"/>
    </source>
</evidence>
<dbReference type="SMART" id="SM00547">
    <property type="entry name" value="ZnF_RBZ"/>
    <property type="match status" value="6"/>
</dbReference>
<dbReference type="GO" id="GO:0008270">
    <property type="term" value="F:zinc ion binding"/>
    <property type="evidence" value="ECO:0007669"/>
    <property type="project" value="UniProtKB-KW"/>
</dbReference>
<evidence type="ECO:0000313" key="7">
    <source>
        <dbReference type="EMBL" id="CDS18372.1"/>
    </source>
</evidence>
<evidence type="ECO:0000256" key="5">
    <source>
        <dbReference type="SAM" id="MobiDB-lite"/>
    </source>
</evidence>
<accession>A0A068WIW0</accession>
<feature type="compositionally biased region" description="Basic residues" evidence="5">
    <location>
        <begin position="1069"/>
        <end position="1080"/>
    </location>
</feature>
<feature type="compositionally biased region" description="Basic and acidic residues" evidence="5">
    <location>
        <begin position="140"/>
        <end position="157"/>
    </location>
</feature>
<dbReference type="PROSITE" id="PS01358">
    <property type="entry name" value="ZF_RANBP2_1"/>
    <property type="match status" value="5"/>
</dbReference>
<dbReference type="OrthoDB" id="3938623at2759"/>
<dbReference type="PROSITE" id="PS50199">
    <property type="entry name" value="ZF_RANBP2_2"/>
    <property type="match status" value="5"/>
</dbReference>
<feature type="compositionally biased region" description="Polar residues" evidence="5">
    <location>
        <begin position="1049"/>
        <end position="1064"/>
    </location>
</feature>
<dbReference type="InterPro" id="IPR053000">
    <property type="entry name" value="WSS1-like_metalloprotease"/>
</dbReference>
<dbReference type="PANTHER" id="PTHR46622">
    <property type="entry name" value="DNA-DEPENDENT METALLOPROTEASE WSS1"/>
    <property type="match status" value="1"/>
</dbReference>
<gene>
    <name evidence="7" type="ORF">EgrG_000615000</name>
</gene>
<sequence length="1080" mass="115309">MSGRGPHGFPNPQNGRFIRRRKSLLYRITDTITSFLPSLFESKEETSSEGNASGVQYEEHSAKRPRTSAIPEISVHPSSSRLPSQLSISCLEGVQIPTAPSSMPIDVDVDLDAADDRSEYSTGSRASVSTSGVSSLLPRSYRDDRAVVKPSHRDYKSEYSGQGNSSNRNKGIIGLWTDLEGSDQSPLSMTHSAPKRMRTETTRSSVSDAFSSPFYRGKVSYGGASSLRCTPQSRDVFEHVAPLRYIMENNEDGKSTTMPSSSNAILSATAQRILQSLERHNSTLSSGSKIPLPAPIPFSPLSTPLKKSTTRYPSYMATYNRYKELKRQFAAQSSIPSAPPQFSIIPDRIGEHDNEDVAHCKSDTTAIAKSPIFEVSSGSSQALKSTSFKSHDVVVVSEKSQQTVISPFSGSLASSNTVHEGADKVVSQIPSTVLDVCTPVKVSTETEFSSPNRTRFIFSNPIALKPPTRPPATLSDASEFAFSYPKSQFKRPAPVENSSFLPTLMSCRQPAMSGHPCPSKKASISSGLDLWRCESCLMENSGSDGVCKSCRLPTSVPSFSKSNSLTKTSDKPAFLGDLPSNGWECPTCMVKNKVGVSECVFCRTPNSSGMATTDASKDKGASVPVFNFGPPKSVSSTESVSVVSARDQEPIPGFGLKFGTSVTSSSNPPKAAKPTIQSSLISSEGWNCPTCLVKNDNSLEECPCCKTTKPKSSDSSASRAVDCAPIPGFNFSNPVGNNVAPTTVSFRFGNDSDKTATTNFKFGDFAVRKSEIGIKFDKTEKNKWECPTCMVKNSDDIASCPCCQTKRPTFLPKPASSIPNESGDKWVCPTCLVKNDAFVDLCPCCQTKKPLKSSSASGDGEWSCVSCLAKNCASVSKCVRCQAKKPELNSFIDSPKTPAGSIFGSPAQYAGSPPVVMSTLRQSSNLDSRNSNTSSGPSFPTVTVGVSSFSFSKPADTSNTSAKGFELPATPSIPSKLRNGGFNFCSPATASGFDFSAKKENLTPMVSATPGNFSSVSFNFGASTVAAPGFKFGEPKLSSGGSSGDAVHTSVSTPAMTSAPQETGLNGRPIRRAVRRQNRE</sequence>
<feature type="domain" description="RanBP2-type" evidence="6">
    <location>
        <begin position="858"/>
        <end position="887"/>
    </location>
</feature>
<feature type="compositionally biased region" description="Polar residues" evidence="5">
    <location>
        <begin position="159"/>
        <end position="169"/>
    </location>
</feature>
<feature type="region of interest" description="Disordered" evidence="5">
    <location>
        <begin position="116"/>
        <end position="209"/>
    </location>
</feature>
<feature type="region of interest" description="Disordered" evidence="5">
    <location>
        <begin position="42"/>
        <end position="68"/>
    </location>
</feature>
<feature type="region of interest" description="Disordered" evidence="5">
    <location>
        <begin position="1037"/>
        <end position="1080"/>
    </location>
</feature>
<proteinExistence type="predicted"/>
<feature type="compositionally biased region" description="Low complexity" evidence="5">
    <location>
        <begin position="121"/>
        <end position="135"/>
    </location>
</feature>
<name>A0A068WIW0_ECHGR</name>
<dbReference type="InterPro" id="IPR036443">
    <property type="entry name" value="Znf_RanBP2_sf"/>
</dbReference>
<feature type="domain" description="RanBP2-type" evidence="6">
    <location>
        <begin position="579"/>
        <end position="608"/>
    </location>
</feature>
<protein>
    <submittedName>
        <fullName evidence="7 9">Nuclear pore complex protein Nup153</fullName>
    </submittedName>
</protein>
<evidence type="ECO:0000313" key="9">
    <source>
        <dbReference type="WBParaSite" id="EgrG_000615000"/>
    </source>
</evidence>
<keyword evidence="2 4" id="KW-0863">Zinc-finger</keyword>
<dbReference type="GO" id="GO:0008237">
    <property type="term" value="F:metallopeptidase activity"/>
    <property type="evidence" value="ECO:0007669"/>
    <property type="project" value="TreeGrafter"/>
</dbReference>
<feature type="domain" description="RanBP2-type" evidence="6">
    <location>
        <begin position="821"/>
        <end position="851"/>
    </location>
</feature>
<feature type="compositionally biased region" description="Polar residues" evidence="5">
    <location>
        <begin position="182"/>
        <end position="191"/>
    </location>
</feature>
<organism evidence="7">
    <name type="scientific">Echinococcus granulosus</name>
    <name type="common">Hydatid tapeworm</name>
    <dbReference type="NCBI Taxonomy" id="6210"/>
    <lineage>
        <taxon>Eukaryota</taxon>
        <taxon>Metazoa</taxon>
        <taxon>Spiralia</taxon>
        <taxon>Lophotrochozoa</taxon>
        <taxon>Platyhelminthes</taxon>
        <taxon>Cestoda</taxon>
        <taxon>Eucestoda</taxon>
        <taxon>Cyclophyllidea</taxon>
        <taxon>Taeniidae</taxon>
        <taxon>Echinococcus</taxon>
        <taxon>Echinococcus granulosus group</taxon>
    </lineage>
</organism>